<dbReference type="SUPFAM" id="SSF46689">
    <property type="entry name" value="Homeodomain-like"/>
    <property type="match status" value="1"/>
</dbReference>
<reference evidence="2 3" key="1">
    <citation type="submission" date="2018-12" db="EMBL/GenBank/DDBJ databases">
        <title>Still something new to discover - new insights into E. coli phage diversity and taxonomy.</title>
        <authorList>
            <person name="Korf I.H.E."/>
            <person name="Adriaennsens E."/>
            <person name="Dreiseikelmann B."/>
            <person name="Kropinski A."/>
            <person name="Nimtz M."/>
            <person name="Meier-Kolthoff J.P."/>
            <person name="Rohde M."/>
            <person name="van Raaij M."/>
            <person name="Wittmann J."/>
        </authorList>
    </citation>
    <scope>NUCLEOTIDE SEQUENCE [LARGE SCALE GENOMIC DNA]</scope>
</reference>
<organism evidence="2 3">
    <name type="scientific">Escherichia phage vB_EcoM_Goslar</name>
    <dbReference type="NCBI Taxonomy" id="2502409"/>
    <lineage>
        <taxon>Viruses</taxon>
        <taxon>Duplodnaviria</taxon>
        <taxon>Heunggongvirae</taxon>
        <taxon>Uroviricota</taxon>
        <taxon>Caudoviricetes</taxon>
        <taxon>Chimalliviridae</taxon>
        <taxon>Goslarvirus</taxon>
        <taxon>Goslarvirus goslar</taxon>
    </lineage>
</organism>
<keyword evidence="3" id="KW-1185">Reference proteome</keyword>
<dbReference type="SMART" id="SM00717">
    <property type="entry name" value="SANT"/>
    <property type="match status" value="2"/>
</dbReference>
<feature type="domain" description="Myb-like" evidence="1">
    <location>
        <begin position="56"/>
        <end position="101"/>
    </location>
</feature>
<organismHost>
    <name type="scientific">Escherichia coli</name>
    <dbReference type="NCBI Taxonomy" id="562"/>
</organismHost>
<dbReference type="InterPro" id="IPR001005">
    <property type="entry name" value="SANT/Myb"/>
</dbReference>
<proteinExistence type="predicted"/>
<gene>
    <name evidence="2" type="ORF">Goslar_00119</name>
</gene>
<dbReference type="InterPro" id="IPR009057">
    <property type="entry name" value="Homeodomain-like_sf"/>
</dbReference>
<accession>A0A482GIF7</accession>
<dbReference type="Proteomes" id="UP000294673">
    <property type="component" value="Segment"/>
</dbReference>
<evidence type="ECO:0000259" key="1">
    <source>
        <dbReference type="SMART" id="SM00717"/>
    </source>
</evidence>
<feature type="domain" description="Myb-like" evidence="1">
    <location>
        <begin position="1"/>
        <end position="49"/>
    </location>
</feature>
<protein>
    <recommendedName>
        <fullName evidence="1">Myb-like domain-containing protein</fullName>
    </recommendedName>
</protein>
<name>A0A482GIF7_BPGOS</name>
<sequence>MGKRWTDKEDETLLLILSTSPKASYKEVARSMNRTPCSIRARYLKLRKRWGDLPPRGGVYTPEERVRVATLAKKHTLKEIAEIMNRSVHAIRCYCFRNKITLKVRR</sequence>
<dbReference type="CDD" id="cd00167">
    <property type="entry name" value="SANT"/>
    <property type="match status" value="1"/>
</dbReference>
<evidence type="ECO:0000313" key="2">
    <source>
        <dbReference type="EMBL" id="QBO63912.1"/>
    </source>
</evidence>
<dbReference type="EMBL" id="MK327938">
    <property type="protein sequence ID" value="QBO63912.1"/>
    <property type="molecule type" value="Genomic_DNA"/>
</dbReference>
<dbReference type="Gene3D" id="1.10.10.60">
    <property type="entry name" value="Homeodomain-like"/>
    <property type="match status" value="1"/>
</dbReference>
<evidence type="ECO:0000313" key="3">
    <source>
        <dbReference type="Proteomes" id="UP000294673"/>
    </source>
</evidence>